<feature type="transmembrane region" description="Helical" evidence="1">
    <location>
        <begin position="49"/>
        <end position="67"/>
    </location>
</feature>
<keyword evidence="1" id="KW-1133">Transmembrane helix</keyword>
<gene>
    <name evidence="2" type="ORF">SH580_12085</name>
</gene>
<accession>A0ABZ0RDX5</accession>
<sequence length="202" mass="23538">MLQLVVTLSFHAGQLDQRFVSRYSLPFHVSVVSATVLILAYAAIRWRSALQVACFVTGIFILVYTLPSNDKSIFNHSNFVVREFNWFEELAQEEFAPRSLYVDRYVVFWSLQDLSVVPIPRVLKRVPKVLTYLEREVFDEIYVIRRAKYVANEFQSIDPEFDDLQQILNLELVAEKSFKPLQLTQVYRVQGLQPNVELTLSN</sequence>
<feature type="transmembrane region" description="Helical" evidence="1">
    <location>
        <begin position="25"/>
        <end position="44"/>
    </location>
</feature>
<evidence type="ECO:0000313" key="3">
    <source>
        <dbReference type="Proteomes" id="UP001324993"/>
    </source>
</evidence>
<keyword evidence="3" id="KW-1185">Reference proteome</keyword>
<evidence type="ECO:0000313" key="2">
    <source>
        <dbReference type="EMBL" id="WPJ94172.1"/>
    </source>
</evidence>
<evidence type="ECO:0000256" key="1">
    <source>
        <dbReference type="SAM" id="Phobius"/>
    </source>
</evidence>
<organism evidence="2 3">
    <name type="scientific">Coraliomargarita algicola</name>
    <dbReference type="NCBI Taxonomy" id="3092156"/>
    <lineage>
        <taxon>Bacteria</taxon>
        <taxon>Pseudomonadati</taxon>
        <taxon>Verrucomicrobiota</taxon>
        <taxon>Opitutia</taxon>
        <taxon>Puniceicoccales</taxon>
        <taxon>Coraliomargaritaceae</taxon>
        <taxon>Coraliomargarita</taxon>
    </lineage>
</organism>
<name>A0ABZ0RDX5_9BACT</name>
<dbReference type="Proteomes" id="UP001324993">
    <property type="component" value="Chromosome"/>
</dbReference>
<keyword evidence="1" id="KW-0472">Membrane</keyword>
<keyword evidence="1" id="KW-0812">Transmembrane</keyword>
<dbReference type="EMBL" id="CP138858">
    <property type="protein sequence ID" value="WPJ94172.1"/>
    <property type="molecule type" value="Genomic_DNA"/>
</dbReference>
<dbReference type="RefSeq" id="WP_319831117.1">
    <property type="nucleotide sequence ID" value="NZ_CP138858.1"/>
</dbReference>
<reference evidence="2 3" key="1">
    <citation type="submission" date="2023-11" db="EMBL/GenBank/DDBJ databases">
        <title>Coraliomargarita sp. nov., isolated from marine algae.</title>
        <authorList>
            <person name="Lee J.K."/>
            <person name="Baek J.H."/>
            <person name="Kim J.M."/>
            <person name="Choi D.G."/>
            <person name="Jeon C.O."/>
        </authorList>
    </citation>
    <scope>NUCLEOTIDE SEQUENCE [LARGE SCALE GENOMIC DNA]</scope>
    <source>
        <strain evidence="2 3">J2-16</strain>
    </source>
</reference>
<protein>
    <submittedName>
        <fullName evidence="2">Uncharacterized protein</fullName>
    </submittedName>
</protein>
<proteinExistence type="predicted"/>